<evidence type="ECO:0000259" key="2">
    <source>
        <dbReference type="Pfam" id="PF10440"/>
    </source>
</evidence>
<evidence type="ECO:0000313" key="3">
    <source>
        <dbReference type="EMBL" id="KAE7996642.1"/>
    </source>
</evidence>
<dbReference type="Pfam" id="PF10440">
    <property type="entry name" value="WIYLD"/>
    <property type="match status" value="1"/>
</dbReference>
<dbReference type="PANTHER" id="PTHR34271:SF1">
    <property type="entry name" value="NUCLEOLAR HISTONE METHYLTRANSFERASE-RELATED PROTEIN"/>
    <property type="match status" value="1"/>
</dbReference>
<dbReference type="Proteomes" id="UP000327013">
    <property type="component" value="Chromosome 1"/>
</dbReference>
<feature type="compositionally biased region" description="Basic and acidic residues" evidence="1">
    <location>
        <begin position="136"/>
        <end position="153"/>
    </location>
</feature>
<protein>
    <recommendedName>
        <fullName evidence="2">WIYLD domain-containing protein</fullName>
    </recommendedName>
</protein>
<proteinExistence type="predicted"/>
<sequence>MAPRRRGKARKDSRMDAALDAMRPLGYSEKFVRDMVKELLKEELYGEDGWFFIENDSYKVLLDHIFQKEEDSLRDDSRCGDNITIPTAGPSTSREVILASCSNPLAACTTTQPNEALDSMSQTSEVLDTLSLTNDLDGRERPPLAEGEERGWEDINLGPNSGNNDKDSGGSELLGNTLICPLPDIHSPQPADSLPTQRRRPCYGWISSDNEQDLVRLTPAPFQEIAKFFIRVDVQRKRKTRWDVRPEDM</sequence>
<feature type="domain" description="WIYLD" evidence="2">
    <location>
        <begin position="10"/>
        <end position="70"/>
    </location>
</feature>
<dbReference type="OrthoDB" id="1898570at2759"/>
<keyword evidence="4" id="KW-1185">Reference proteome</keyword>
<dbReference type="EMBL" id="CM017321">
    <property type="protein sequence ID" value="KAE7996642.1"/>
    <property type="molecule type" value="Genomic_DNA"/>
</dbReference>
<name>A0A5N6QBF0_9ROSI</name>
<accession>A0A5N6QBF0</accession>
<dbReference type="InterPro" id="IPR043017">
    <property type="entry name" value="WIYLD_dom_sf"/>
</dbReference>
<dbReference type="PANTHER" id="PTHR34271">
    <property type="entry name" value="NUCLEOLAR HISTONE METHYLTRANSFERASE-RELATED PROTEIN"/>
    <property type="match status" value="1"/>
</dbReference>
<gene>
    <name evidence="3" type="ORF">FH972_001348</name>
</gene>
<reference evidence="3 4" key="1">
    <citation type="submission" date="2019-06" db="EMBL/GenBank/DDBJ databases">
        <title>A chromosomal-level reference genome of Carpinus fangiana (Coryloideae, Betulaceae).</title>
        <authorList>
            <person name="Yang X."/>
            <person name="Wang Z."/>
            <person name="Zhang L."/>
            <person name="Hao G."/>
            <person name="Liu J."/>
            <person name="Yang Y."/>
        </authorList>
    </citation>
    <scope>NUCLEOTIDE SEQUENCE [LARGE SCALE GENOMIC DNA]</scope>
    <source>
        <strain evidence="3">Cfa_2016G</strain>
        <tissue evidence="3">Leaf</tissue>
    </source>
</reference>
<evidence type="ECO:0000256" key="1">
    <source>
        <dbReference type="SAM" id="MobiDB-lite"/>
    </source>
</evidence>
<dbReference type="Gene3D" id="1.10.8.850">
    <property type="entry name" value="Histone-lysine N methyltransferase , C-terminal domain-like"/>
    <property type="match status" value="1"/>
</dbReference>
<evidence type="ECO:0000313" key="4">
    <source>
        <dbReference type="Proteomes" id="UP000327013"/>
    </source>
</evidence>
<organism evidence="3 4">
    <name type="scientific">Carpinus fangiana</name>
    <dbReference type="NCBI Taxonomy" id="176857"/>
    <lineage>
        <taxon>Eukaryota</taxon>
        <taxon>Viridiplantae</taxon>
        <taxon>Streptophyta</taxon>
        <taxon>Embryophyta</taxon>
        <taxon>Tracheophyta</taxon>
        <taxon>Spermatophyta</taxon>
        <taxon>Magnoliopsida</taxon>
        <taxon>eudicotyledons</taxon>
        <taxon>Gunneridae</taxon>
        <taxon>Pentapetalae</taxon>
        <taxon>rosids</taxon>
        <taxon>fabids</taxon>
        <taxon>Fagales</taxon>
        <taxon>Betulaceae</taxon>
        <taxon>Carpinus</taxon>
    </lineage>
</organism>
<dbReference type="AlphaFoldDB" id="A0A5N6QBF0"/>
<feature type="region of interest" description="Disordered" evidence="1">
    <location>
        <begin position="130"/>
        <end position="174"/>
    </location>
</feature>
<dbReference type="InterPro" id="IPR018848">
    <property type="entry name" value="WIYLD_domain"/>
</dbReference>